<reference evidence="1 2" key="1">
    <citation type="submission" date="2020-08" db="EMBL/GenBank/DDBJ databases">
        <title>Genome sequence of Erysipelothrix inopinata DSM 15511T.</title>
        <authorList>
            <person name="Hyun D.-W."/>
            <person name="Bae J.-W."/>
        </authorList>
    </citation>
    <scope>NUCLEOTIDE SEQUENCE [LARGE SCALE GENOMIC DNA]</scope>
    <source>
        <strain evidence="1 2">DSM 15511</strain>
    </source>
</reference>
<gene>
    <name evidence="1" type="ORF">H9L01_01485</name>
</gene>
<keyword evidence="2" id="KW-1185">Reference proteome</keyword>
<dbReference type="AlphaFoldDB" id="A0A7G9RZN9"/>
<accession>A0A7G9RZN9</accession>
<dbReference type="EMBL" id="CP060715">
    <property type="protein sequence ID" value="QNN61064.1"/>
    <property type="molecule type" value="Genomic_DNA"/>
</dbReference>
<dbReference type="Proteomes" id="UP000515928">
    <property type="component" value="Chromosome"/>
</dbReference>
<evidence type="ECO:0000313" key="2">
    <source>
        <dbReference type="Proteomes" id="UP000515928"/>
    </source>
</evidence>
<protein>
    <submittedName>
        <fullName evidence="1">Uncharacterized protein</fullName>
    </submittedName>
</protein>
<proteinExistence type="predicted"/>
<dbReference type="RefSeq" id="WP_187534182.1">
    <property type="nucleotide sequence ID" value="NZ_CBCSHU010000019.1"/>
</dbReference>
<sequence length="132" mass="14557">MTKKSLEEDAYGVIEMMIVNTKESTQSLPDSTPLVITINLANAAEDFKSTEIEFPGGIKAGSTRDDVIKAYGDKFEPTGKSKITYTKELTSKGGKADHYLELEFNSKDELKSYTLVNSKGVPASDVEEYTFK</sequence>
<name>A0A7G9RZN9_9FIRM</name>
<evidence type="ECO:0000313" key="1">
    <source>
        <dbReference type="EMBL" id="QNN61064.1"/>
    </source>
</evidence>
<organism evidence="1 2">
    <name type="scientific">Erysipelothrix inopinata</name>
    <dbReference type="NCBI Taxonomy" id="225084"/>
    <lineage>
        <taxon>Bacteria</taxon>
        <taxon>Bacillati</taxon>
        <taxon>Bacillota</taxon>
        <taxon>Erysipelotrichia</taxon>
        <taxon>Erysipelotrichales</taxon>
        <taxon>Erysipelotrichaceae</taxon>
        <taxon>Erysipelothrix</taxon>
    </lineage>
</organism>
<dbReference type="KEGG" id="eio:H9L01_01485"/>